<dbReference type="Gene3D" id="3.30.70.2150">
    <property type="match status" value="1"/>
</dbReference>
<dbReference type="Pfam" id="PF03067">
    <property type="entry name" value="LPMO_10"/>
    <property type="match status" value="1"/>
</dbReference>
<dbReference type="InterPro" id="IPR041029">
    <property type="entry name" value="GbpA_2"/>
</dbReference>
<dbReference type="Gene3D" id="2.60.40.2550">
    <property type="match status" value="1"/>
</dbReference>
<dbReference type="PANTHER" id="PTHR34823">
    <property type="entry name" value="GLCNAC-BINDING PROTEIN A"/>
    <property type="match status" value="1"/>
</dbReference>
<dbReference type="InterPro" id="IPR004302">
    <property type="entry name" value="Cellulose/chitin-bd_N"/>
</dbReference>
<proteinExistence type="predicted"/>
<feature type="domain" description="N-acetylglucosamine binding protein A" evidence="6">
    <location>
        <begin position="215"/>
        <end position="312"/>
    </location>
</feature>
<keyword evidence="8" id="KW-1185">Reference proteome</keyword>
<dbReference type="Pfam" id="PF18416">
    <property type="entry name" value="GbpA_2"/>
    <property type="match status" value="1"/>
</dbReference>
<reference evidence="7 8" key="1">
    <citation type="submission" date="2020-03" db="EMBL/GenBank/DDBJ databases">
        <authorList>
            <person name="Wang L."/>
            <person name="He N."/>
            <person name="Li Y."/>
            <person name="Fang Y."/>
            <person name="Zhang F."/>
        </authorList>
    </citation>
    <scope>NUCLEOTIDE SEQUENCE [LARGE SCALE GENOMIC DNA]</scope>
    <source>
        <strain evidence="8">hsmgli-8</strain>
    </source>
</reference>
<dbReference type="CDD" id="cd21177">
    <property type="entry name" value="LPMO_AA10"/>
    <property type="match status" value="1"/>
</dbReference>
<evidence type="ECO:0000256" key="3">
    <source>
        <dbReference type="ARBA" id="ARBA00022729"/>
    </source>
</evidence>
<dbReference type="PANTHER" id="PTHR34823:SF1">
    <property type="entry name" value="CHITIN-BINDING TYPE-4 DOMAIN-CONTAINING PROTEIN"/>
    <property type="match status" value="1"/>
</dbReference>
<dbReference type="InterPro" id="IPR051024">
    <property type="entry name" value="GlcNAc_Chitin_IntDeg"/>
</dbReference>
<dbReference type="Proteomes" id="UP000746535">
    <property type="component" value="Unassembled WGS sequence"/>
</dbReference>
<accession>A0ABX0YEM2</accession>
<dbReference type="NCBIfam" id="NF009690">
    <property type="entry name" value="PRK13211.1"/>
    <property type="match status" value="1"/>
</dbReference>
<evidence type="ECO:0000259" key="5">
    <source>
        <dbReference type="Pfam" id="PF03067"/>
    </source>
</evidence>
<dbReference type="Gene3D" id="2.70.50.50">
    <property type="entry name" value="chitin-binding protein cbp21"/>
    <property type="match status" value="1"/>
</dbReference>
<dbReference type="InterPro" id="IPR014756">
    <property type="entry name" value="Ig_E-set"/>
</dbReference>
<evidence type="ECO:0000313" key="7">
    <source>
        <dbReference type="EMBL" id="NJP00656.1"/>
    </source>
</evidence>
<dbReference type="SUPFAM" id="SSF81296">
    <property type="entry name" value="E set domains"/>
    <property type="match status" value="1"/>
</dbReference>
<evidence type="ECO:0000256" key="4">
    <source>
        <dbReference type="SAM" id="SignalP"/>
    </source>
</evidence>
<keyword evidence="1" id="KW-0964">Secreted</keyword>
<feature type="signal peptide" evidence="4">
    <location>
        <begin position="1"/>
        <end position="25"/>
    </location>
</feature>
<comment type="caution">
    <text evidence="7">The sequence shown here is derived from an EMBL/GenBank/DDBJ whole genome shotgun (WGS) entry which is preliminary data.</text>
</comment>
<organism evidence="7 8">
    <name type="scientific">Pseudomonas quercus</name>
    <dbReference type="NCBI Taxonomy" id="2722792"/>
    <lineage>
        <taxon>Bacteria</taxon>
        <taxon>Pseudomonadati</taxon>
        <taxon>Pseudomonadota</taxon>
        <taxon>Gammaproteobacteria</taxon>
        <taxon>Pseudomonadales</taxon>
        <taxon>Pseudomonadaceae</taxon>
        <taxon>Pseudomonas</taxon>
    </lineage>
</organism>
<evidence type="ECO:0000256" key="1">
    <source>
        <dbReference type="ARBA" id="ARBA00022525"/>
    </source>
</evidence>
<evidence type="ECO:0000313" key="8">
    <source>
        <dbReference type="Proteomes" id="UP000746535"/>
    </source>
</evidence>
<evidence type="ECO:0000256" key="2">
    <source>
        <dbReference type="ARBA" id="ARBA00022669"/>
    </source>
</evidence>
<evidence type="ECO:0000259" key="6">
    <source>
        <dbReference type="Pfam" id="PF18416"/>
    </source>
</evidence>
<gene>
    <name evidence="7" type="primary">gbpA</name>
    <name evidence="7" type="ORF">HBH25_07255</name>
</gene>
<sequence>MKGFFKPHQLALGVCAAIVAGQAAAHGYLSYPPSRAALCQQGLNANCGAAQYEPQSVGETDKGFPALGPADGQLASGGKSLGSSLDVQSAGRWTKTELAERDVTFDWQFTAAHPATKFEYYITRQGWNPNEPLTRAALDAEPFCSFDTGNQVPIEGAAGGSGPLKNKHACTLPADRTGYHVVYGIWTVGDTAAAFYNVADVDITAETGPAPIDGWKGVANIPAVQVLLPGDTVTARAFRSGTESPEHSITLDIASAEQGQPANWAFDLATKINATQQLIRAGMRDESGNIEPVRGANSIYAKADSGVTNYQMGFDLKPDLDARLSLEQLQPAYELVKGQAELSLTVRTNRRLNIEAGVYDTQHKPVGTLRQVVEPGDSPLSLSVRGMPGDYRLTVIGSSEDGRANLQVSEAVQLTGDGAADYDNVFPNGLGNYKAGTRVLQPKNEQVYECKPFPAEGWCNIYSATASQYEPGVGSHWEDAWIAR</sequence>
<protein>
    <submittedName>
        <fullName evidence="7">N-acetylglucosamine-binding protein GbpA</fullName>
    </submittedName>
</protein>
<dbReference type="EMBL" id="JAAVJI010000003">
    <property type="protein sequence ID" value="NJP00656.1"/>
    <property type="molecule type" value="Genomic_DNA"/>
</dbReference>
<feature type="chain" id="PRO_5047308074" evidence="4">
    <location>
        <begin position="26"/>
        <end position="484"/>
    </location>
</feature>
<dbReference type="RefSeq" id="WP_168082987.1">
    <property type="nucleotide sequence ID" value="NZ_JAAVJI010000003.1"/>
</dbReference>
<name>A0ABX0YEM2_9PSED</name>
<feature type="domain" description="Chitin-binding type-4" evidence="5">
    <location>
        <begin position="26"/>
        <end position="201"/>
    </location>
</feature>
<keyword evidence="3 4" id="KW-0732">Signal</keyword>
<keyword evidence="2" id="KW-0147">Chitin-binding</keyword>